<feature type="region of interest" description="Disordered" evidence="4">
    <location>
        <begin position="669"/>
        <end position="716"/>
    </location>
</feature>
<evidence type="ECO:0000313" key="7">
    <source>
        <dbReference type="EMBL" id="CAD39659.2"/>
    </source>
</evidence>
<reference evidence="8" key="1">
    <citation type="journal article" date="2005" name="Nature">
        <title>The map-based sequence of the rice genome.</title>
        <authorList>
            <consortium name="International rice genome sequencing project (IRGSP)"/>
            <person name="Matsumoto T."/>
            <person name="Wu J."/>
            <person name="Kanamori H."/>
            <person name="Katayose Y."/>
            <person name="Fujisawa M."/>
            <person name="Namiki N."/>
            <person name="Mizuno H."/>
            <person name="Yamamoto K."/>
            <person name="Antonio B.A."/>
            <person name="Baba T."/>
            <person name="Sakata K."/>
            <person name="Nagamura Y."/>
            <person name="Aoki H."/>
            <person name="Arikawa K."/>
            <person name="Arita K."/>
            <person name="Bito T."/>
            <person name="Chiden Y."/>
            <person name="Fujitsuka N."/>
            <person name="Fukunaka R."/>
            <person name="Hamada M."/>
            <person name="Harada C."/>
            <person name="Hayashi A."/>
            <person name="Hijishita S."/>
            <person name="Honda M."/>
            <person name="Hosokawa S."/>
            <person name="Ichikawa Y."/>
            <person name="Idonuma A."/>
            <person name="Iijima M."/>
            <person name="Ikeda M."/>
            <person name="Ikeno M."/>
            <person name="Ito K."/>
            <person name="Ito S."/>
            <person name="Ito T."/>
            <person name="Ito Y."/>
            <person name="Ito Y."/>
            <person name="Iwabuchi A."/>
            <person name="Kamiya K."/>
            <person name="Karasawa W."/>
            <person name="Kurita K."/>
            <person name="Katagiri S."/>
            <person name="Kikuta A."/>
            <person name="Kobayashi H."/>
            <person name="Kobayashi N."/>
            <person name="Machita K."/>
            <person name="Maehara T."/>
            <person name="Masukawa M."/>
            <person name="Mizubayashi T."/>
            <person name="Mukai Y."/>
            <person name="Nagasaki H."/>
            <person name="Nagata Y."/>
            <person name="Naito S."/>
            <person name="Nakashima M."/>
            <person name="Nakama Y."/>
            <person name="Nakamichi Y."/>
            <person name="Nakamura M."/>
            <person name="Meguro A."/>
            <person name="Negishi M."/>
            <person name="Ohta I."/>
            <person name="Ohta T."/>
            <person name="Okamoto M."/>
            <person name="Ono N."/>
            <person name="Saji S."/>
            <person name="Sakaguchi M."/>
            <person name="Sakai K."/>
            <person name="Shibata M."/>
            <person name="Shimokawa T."/>
            <person name="Song J."/>
            <person name="Takazaki Y."/>
            <person name="Terasawa K."/>
            <person name="Tsugane M."/>
            <person name="Tsuji K."/>
            <person name="Ueda S."/>
            <person name="Waki K."/>
            <person name="Yamagata H."/>
            <person name="Yamamoto M."/>
            <person name="Yamamoto S."/>
            <person name="Yamane H."/>
            <person name="Yoshiki S."/>
            <person name="Yoshihara R."/>
            <person name="Yukawa K."/>
            <person name="Zhong H."/>
            <person name="Yano M."/>
            <person name="Yuan Q."/>
            <person name="Ouyang S."/>
            <person name="Liu J."/>
            <person name="Jones K.M."/>
            <person name="Gansberger K."/>
            <person name="Moffat K."/>
            <person name="Hill J."/>
            <person name="Bera J."/>
            <person name="Fadrosh D."/>
            <person name="Jin S."/>
            <person name="Johri S."/>
            <person name="Kim M."/>
            <person name="Overton L."/>
            <person name="Reardon M."/>
            <person name="Tsitrin T."/>
            <person name="Vuong H."/>
            <person name="Weaver B."/>
            <person name="Ciecko A."/>
            <person name="Tallon L."/>
            <person name="Jackson J."/>
            <person name="Pai G."/>
            <person name="Aken S.V."/>
            <person name="Utterback T."/>
            <person name="Reidmuller S."/>
            <person name="Feldblyum T."/>
            <person name="Hsiao J."/>
            <person name="Zismann V."/>
            <person name="Iobst S."/>
            <person name="de Vazeille A.R."/>
            <person name="Buell C.R."/>
            <person name="Ying K."/>
            <person name="Li Y."/>
            <person name="Lu T."/>
            <person name="Huang Y."/>
            <person name="Zhao Q."/>
            <person name="Feng Q."/>
            <person name="Zhang L."/>
            <person name="Zhu J."/>
            <person name="Weng Q."/>
            <person name="Mu J."/>
            <person name="Lu Y."/>
            <person name="Fan D."/>
            <person name="Liu Y."/>
            <person name="Guan J."/>
            <person name="Zhang Y."/>
            <person name="Yu S."/>
            <person name="Liu X."/>
            <person name="Zhang Y."/>
            <person name="Hong G."/>
            <person name="Han B."/>
            <person name="Choisne N."/>
            <person name="Demange N."/>
            <person name="Orjeda G."/>
            <person name="Samain S."/>
            <person name="Cattolico L."/>
            <person name="Pelletier E."/>
            <person name="Couloux A."/>
            <person name="Segurens B."/>
            <person name="Wincker P."/>
            <person name="D'Hont A."/>
            <person name="Scarpelli C."/>
            <person name="Weissenbach J."/>
            <person name="Salanoubat M."/>
            <person name="Quetier F."/>
            <person name="Yu Y."/>
            <person name="Kim H.R."/>
            <person name="Rambo T."/>
            <person name="Currie J."/>
            <person name="Collura K."/>
            <person name="Luo M."/>
            <person name="Yang T."/>
            <person name="Ammiraju J.S.S."/>
            <person name="Engler F."/>
            <person name="Soderlund C."/>
            <person name="Wing R.A."/>
            <person name="Palmer L.E."/>
            <person name="de la Bastide M."/>
            <person name="Spiegel L."/>
            <person name="Nascimento L."/>
            <person name="Zutavern T."/>
            <person name="O'Shaughnessy A."/>
            <person name="Dike S."/>
            <person name="Dedhia N."/>
            <person name="Preston R."/>
            <person name="Balija V."/>
            <person name="McCombie W.R."/>
            <person name="Chow T."/>
            <person name="Chen H."/>
            <person name="Chung M."/>
            <person name="Chen C."/>
            <person name="Shaw J."/>
            <person name="Wu H."/>
            <person name="Hsiao K."/>
            <person name="Chao Y."/>
            <person name="Chu M."/>
            <person name="Cheng C."/>
            <person name="Hour A."/>
            <person name="Lee P."/>
            <person name="Lin S."/>
            <person name="Lin Y."/>
            <person name="Liou J."/>
            <person name="Liu S."/>
            <person name="Hsing Y."/>
            <person name="Raghuvanshi S."/>
            <person name="Mohanty A."/>
            <person name="Bharti A.K."/>
            <person name="Gaur A."/>
            <person name="Gupta V."/>
            <person name="Kumar D."/>
            <person name="Ravi V."/>
            <person name="Vij S."/>
            <person name="Kapur A."/>
            <person name="Khurana P."/>
            <person name="Khurana P."/>
            <person name="Khurana J.P."/>
            <person name="Tyagi A.K."/>
            <person name="Gaikwad K."/>
            <person name="Singh A."/>
            <person name="Dalal V."/>
            <person name="Srivastava S."/>
            <person name="Dixit A."/>
            <person name="Pal A.K."/>
            <person name="Ghazi I.A."/>
            <person name="Yadav M."/>
            <person name="Pandit A."/>
            <person name="Bhargava A."/>
            <person name="Sureshbabu K."/>
            <person name="Batra K."/>
            <person name="Sharma T.R."/>
            <person name="Mohapatra T."/>
            <person name="Singh N.K."/>
            <person name="Messing J."/>
            <person name="Nelson A.B."/>
            <person name="Fuks G."/>
            <person name="Kavchok S."/>
            <person name="Keizer G."/>
            <person name="Linton E."/>
            <person name="Llaca V."/>
            <person name="Song R."/>
            <person name="Tanyolac B."/>
            <person name="Young S."/>
            <person name="Ho-Il K."/>
            <person name="Hahn J.H."/>
            <person name="Sangsakoo G."/>
            <person name="Vanavichit A."/>
            <person name="de Mattos Luiz.A.T."/>
            <person name="Zimmer P.D."/>
            <person name="Malone G."/>
            <person name="Dellagostin O."/>
            <person name="de Oliveira A.C."/>
            <person name="Bevan M."/>
            <person name="Bancroft I."/>
            <person name="Minx P."/>
            <person name="Cordum H."/>
            <person name="Wilson R."/>
            <person name="Cheng Z."/>
            <person name="Jin W."/>
            <person name="Jiang J."/>
            <person name="Leong S.A."/>
            <person name="Iwama H."/>
            <person name="Gojobori T."/>
            <person name="Itoh T."/>
            <person name="Niimura Y."/>
            <person name="Fujii Y."/>
            <person name="Habara T."/>
            <person name="Sakai H."/>
            <person name="Sato Y."/>
            <person name="Wilson G."/>
            <person name="Kumar K."/>
            <person name="McCouch S."/>
            <person name="Juretic N."/>
            <person name="Hoen D."/>
            <person name="Wright S."/>
            <person name="Bruskiewich R."/>
            <person name="Bureau T."/>
            <person name="Miyao A."/>
            <person name="Hirochika H."/>
            <person name="Nishikawa T."/>
            <person name="Kadowaki K."/>
            <person name="Sugiura M."/>
            <person name="Burr B."/>
            <person name="Sasaki T."/>
        </authorList>
    </citation>
    <scope>NUCLEOTIDE SEQUENCE [LARGE SCALE GENOMIC DNA]</scope>
    <source>
        <strain evidence="8">cv. Nipponbare</strain>
    </source>
</reference>
<dbReference type="EMBL" id="AL662941">
    <property type="protein sequence ID" value="CAD39659.2"/>
    <property type="molecule type" value="Genomic_DNA"/>
</dbReference>
<dbReference type="Pfam" id="PF07727">
    <property type="entry name" value="RVT_2"/>
    <property type="match status" value="1"/>
</dbReference>
<keyword evidence="3" id="KW-0862">Zinc</keyword>
<feature type="compositionally biased region" description="Basic and acidic residues" evidence="4">
    <location>
        <begin position="683"/>
        <end position="696"/>
    </location>
</feature>
<dbReference type="Proteomes" id="UP000000763">
    <property type="component" value="Chromosome 4"/>
</dbReference>
<evidence type="ECO:0000256" key="2">
    <source>
        <dbReference type="ARBA" id="ARBA00022801"/>
    </source>
</evidence>
<evidence type="ECO:0000313" key="8">
    <source>
        <dbReference type="Proteomes" id="UP000000763"/>
    </source>
</evidence>
<reference evidence="8" key="2">
    <citation type="journal article" date="2008" name="Nucleic Acids Res.">
        <title>The rice annotation project database (RAP-DB): 2008 update.</title>
        <authorList>
            <consortium name="The rice annotation project (RAP)"/>
        </authorList>
    </citation>
    <scope>GENOME REANNOTATION</scope>
    <source>
        <strain evidence="8">cv. Nipponbare</strain>
    </source>
</reference>
<dbReference type="SMART" id="SM00343">
    <property type="entry name" value="ZnF_C2HC"/>
    <property type="match status" value="1"/>
</dbReference>
<dbReference type="Pfam" id="PF00665">
    <property type="entry name" value="rve"/>
    <property type="match status" value="1"/>
</dbReference>
<accession>Q7XX89</accession>
<gene>
    <name evidence="7" type="primary">OSJNBa0074B10.16</name>
</gene>
<organism evidence="7 8">
    <name type="scientific">Oryza sativa subsp. japonica</name>
    <name type="common">Rice</name>
    <dbReference type="NCBI Taxonomy" id="39947"/>
    <lineage>
        <taxon>Eukaryota</taxon>
        <taxon>Viridiplantae</taxon>
        <taxon>Streptophyta</taxon>
        <taxon>Embryophyta</taxon>
        <taxon>Tracheophyta</taxon>
        <taxon>Spermatophyta</taxon>
        <taxon>Magnoliopsida</taxon>
        <taxon>Liliopsida</taxon>
        <taxon>Poales</taxon>
        <taxon>Poaceae</taxon>
        <taxon>BOP clade</taxon>
        <taxon>Oryzoideae</taxon>
        <taxon>Oryzeae</taxon>
        <taxon>Oryzinae</taxon>
        <taxon>Oryza</taxon>
        <taxon>Oryza sativa</taxon>
    </lineage>
</organism>
<dbReference type="InterPro" id="IPR057670">
    <property type="entry name" value="SH3_retrovirus"/>
</dbReference>
<dbReference type="SUPFAM" id="SSF53098">
    <property type="entry name" value="Ribonuclease H-like"/>
    <property type="match status" value="1"/>
</dbReference>
<feature type="domain" description="CCHC-type" evidence="5">
    <location>
        <begin position="326"/>
        <end position="341"/>
    </location>
</feature>
<dbReference type="InterPro" id="IPR039537">
    <property type="entry name" value="Retrotran_Ty1/copia-like"/>
</dbReference>
<dbReference type="Pfam" id="PF25597">
    <property type="entry name" value="SH3_retrovirus"/>
    <property type="match status" value="1"/>
</dbReference>
<dbReference type="GO" id="GO:0015074">
    <property type="term" value="P:DNA integration"/>
    <property type="evidence" value="ECO:0007669"/>
    <property type="project" value="InterPro"/>
</dbReference>
<dbReference type="InterPro" id="IPR036397">
    <property type="entry name" value="RNaseH_sf"/>
</dbReference>
<dbReference type="SUPFAM" id="SSF56672">
    <property type="entry name" value="DNA/RNA polymerases"/>
    <property type="match status" value="1"/>
</dbReference>
<dbReference type="InterPro" id="IPR043502">
    <property type="entry name" value="DNA/RNA_pol_sf"/>
</dbReference>
<keyword evidence="3" id="KW-0863">Zinc-finger</keyword>
<dbReference type="GO" id="GO:0003676">
    <property type="term" value="F:nucleic acid binding"/>
    <property type="evidence" value="ECO:0007669"/>
    <property type="project" value="InterPro"/>
</dbReference>
<feature type="compositionally biased region" description="Acidic residues" evidence="4">
    <location>
        <begin position="697"/>
        <end position="706"/>
    </location>
</feature>
<evidence type="ECO:0000259" key="6">
    <source>
        <dbReference type="PROSITE" id="PS50994"/>
    </source>
</evidence>
<feature type="compositionally biased region" description="Low complexity" evidence="4">
    <location>
        <begin position="149"/>
        <end position="162"/>
    </location>
</feature>
<evidence type="ECO:0000256" key="1">
    <source>
        <dbReference type="ARBA" id="ARBA00022723"/>
    </source>
</evidence>
<dbReference type="InterPro" id="IPR036875">
    <property type="entry name" value="Znf_CCHC_sf"/>
</dbReference>
<sequence length="1006" mass="112586">MAGEGEFTFIASTAISPIITIVASSSEREIARSGVRWWDRGEDGTGRGATLLKLQPKMLSDLSARPISTNPPPIWCPSRSASRRARISVPNTTTLSYPTSAPSMLALRFLGSARRDYSLFVNIYFTFTNMSNTGDNGNTGYKEKEAPVNTNGGNTSSNSSGGPFLGEPPLSPEEEAKFEASDCLFRGALISVLADNIVDVYMHMPSGKDMWDALEAKFGVSNAGSELYVMEQFYDYKMSDFATSLKHKRQKFSVTDLIGSLGVDEKARAKDNRGKNIEGGSSANLVQKKNLHASHNNNNKKVKPNVKPKATTNFKKKGKGKAKGDCFVCGKPGHWAKNCPDRKDKKSANMVISEGGGTSRYGNFLPTVLSVFHSPDWWVDTGANIHVERGSSLLMGNGSLAVVHGVGSKCHTCVQSKQPRKPHKASEARNLAPLELVHSDLCKMNGMLTKGEKKYFMTLIDDCTRYCYVYLLKTKDEALHYFKIYKAEVENQLERKIKRLRSVRGGEYFSNKFTSFCEEFGIIHERTPPYSPQSNGVAERKNRTLTEMVNAMLDTAGLSKEWWGEAIFTACHVLNKIPMKHKEVTPFEEWEKKKLNLSYLCTWGCLAKVNVPIAKKRKLGQKTVDCVFLGYAIHSVGYRFLIVNSGVPDMCVGTITESRDATFFEKEFPMKNTPSTSSQEPVLPHEHSAPIKHNDQTPEENPEEDNIVATRKSKRQRTAKSFGDDYIVYLVDDTPRTIEEAYSSLDADYWKEAVRSEMDSIMSNGTWEVVERPYGCKPVGCKWVFKKKLRPYDTIEKYKARLVAKGYTQKEGEDFFDTYSPVARLTTIRVLLALAASHGLLVHQMDVKTAFLNGELEEEIYMDQPEGYVLEADKCVYYRYGGREGVILCLYVDDILIFGASLNVIEEVKDFLSKSFEMKDLGVADVILNIKLLRGDEGGITLVQSHYVDKVLSRFGYSDCKPTPTPYDSSVLLRKNQRIARDQLRYSQIIGSLMYLASATRPDVTS</sequence>
<dbReference type="Pfam" id="PF14223">
    <property type="entry name" value="Retrotran_gag_2"/>
    <property type="match status" value="1"/>
</dbReference>
<dbReference type="InterPro" id="IPR001878">
    <property type="entry name" value="Znf_CCHC"/>
</dbReference>
<proteinExistence type="predicted"/>
<dbReference type="PROSITE" id="PS50158">
    <property type="entry name" value="ZF_CCHC"/>
    <property type="match status" value="1"/>
</dbReference>
<dbReference type="AlphaFoldDB" id="Q7XX89"/>
<dbReference type="InterPro" id="IPR013103">
    <property type="entry name" value="RVT_2"/>
</dbReference>
<feature type="region of interest" description="Disordered" evidence="4">
    <location>
        <begin position="134"/>
        <end position="169"/>
    </location>
</feature>
<protein>
    <submittedName>
        <fullName evidence="7">OSJNBa0074B10.16 protein</fullName>
    </submittedName>
</protein>
<evidence type="ECO:0000256" key="3">
    <source>
        <dbReference type="PROSITE-ProRule" id="PRU00047"/>
    </source>
</evidence>
<keyword evidence="2" id="KW-0378">Hydrolase</keyword>
<dbReference type="GO" id="GO:0016787">
    <property type="term" value="F:hydrolase activity"/>
    <property type="evidence" value="ECO:0007669"/>
    <property type="project" value="UniProtKB-KW"/>
</dbReference>
<dbReference type="Pfam" id="PF00098">
    <property type="entry name" value="zf-CCHC"/>
    <property type="match status" value="1"/>
</dbReference>
<dbReference type="GO" id="GO:0008270">
    <property type="term" value="F:zinc ion binding"/>
    <property type="evidence" value="ECO:0007669"/>
    <property type="project" value="UniProtKB-KW"/>
</dbReference>
<name>Q7XX89_ORYSJ</name>
<dbReference type="SUPFAM" id="SSF57756">
    <property type="entry name" value="Retrovirus zinc finger-like domains"/>
    <property type="match status" value="1"/>
</dbReference>
<dbReference type="InterPro" id="IPR001584">
    <property type="entry name" value="Integrase_cat-core"/>
</dbReference>
<keyword evidence="1" id="KW-0479">Metal-binding</keyword>
<dbReference type="PROSITE" id="PS50994">
    <property type="entry name" value="INTEGRASE"/>
    <property type="match status" value="1"/>
</dbReference>
<evidence type="ECO:0000259" key="5">
    <source>
        <dbReference type="PROSITE" id="PS50158"/>
    </source>
</evidence>
<dbReference type="Gene3D" id="3.30.420.10">
    <property type="entry name" value="Ribonuclease H-like superfamily/Ribonuclease H"/>
    <property type="match status" value="1"/>
</dbReference>
<dbReference type="PANTHER" id="PTHR42648">
    <property type="entry name" value="TRANSPOSASE, PUTATIVE-RELATED"/>
    <property type="match status" value="1"/>
</dbReference>
<feature type="domain" description="Integrase catalytic" evidence="6">
    <location>
        <begin position="429"/>
        <end position="594"/>
    </location>
</feature>
<dbReference type="Gene3D" id="4.10.60.10">
    <property type="entry name" value="Zinc finger, CCHC-type"/>
    <property type="match status" value="1"/>
</dbReference>
<evidence type="ECO:0000256" key="4">
    <source>
        <dbReference type="SAM" id="MobiDB-lite"/>
    </source>
</evidence>
<dbReference type="PANTHER" id="PTHR42648:SF20">
    <property type="entry name" value="RNA-DIRECTED DNA POLYMERASE"/>
    <property type="match status" value="1"/>
</dbReference>
<dbReference type="InterPro" id="IPR012337">
    <property type="entry name" value="RNaseH-like_sf"/>
</dbReference>